<reference evidence="3" key="2">
    <citation type="journal article" date="2008" name="Nucleic Acids Res.">
        <title>The rice annotation project database (RAP-DB): 2008 update.</title>
        <authorList>
            <consortium name="The rice annotation project (RAP)"/>
        </authorList>
    </citation>
    <scope>GENOME REANNOTATION</scope>
    <source>
        <strain evidence="3">cv. Nipponbare</strain>
    </source>
</reference>
<dbReference type="EMBL" id="AP005763">
    <property type="protein sequence ID" value="BAD69143.1"/>
    <property type="molecule type" value="Genomic_DNA"/>
</dbReference>
<feature type="compositionally biased region" description="Basic residues" evidence="1">
    <location>
        <begin position="408"/>
        <end position="418"/>
    </location>
</feature>
<accession>Q5VN32</accession>
<sequence>MVHKYKVVLSNKDDTETSAANDDKAKGDNREEELEALKLLQDQVDYTVHHALVNQSGMLLSIKLRAQFFCLGVFFRTTELSAQTSSNPSRVPWQLWGTRYPGATVDEIVDDVRSARRCRKSQCVAQPVDCRLVPVRRTALPCTATHDAHARDERRARDERMLGGSAMHKISDMHVAGGIYDPLCPGLLPSCGWCGSHGFGYTASTAYPGALPRPAHMDLAMRHSSHDPLFAGEIEIKPFTAAQWALAVPLIERVLHKVQSVCGSRAHATTPGKRRSTPGGFGPRVTNAARLRLVHAYVLWALYTDLTTDSRISPPSTSGCSSPTRHGLGGFASLVVQALYADPPTDSGASPPLLPRRSTPTSPRTQGFCLPRCPGVLCRPATDLGASPPSLSGRSAPTPPQARELRLPRRPGALRRPRHGLGGFASLIVRVPFADLATDSGASPHSSSGWSSPTSPLARGLDC</sequence>
<reference evidence="3" key="1">
    <citation type="journal article" date="2005" name="Nature">
        <title>The map-based sequence of the rice genome.</title>
        <authorList>
            <consortium name="International rice genome sequencing project (IRGSP)"/>
            <person name="Matsumoto T."/>
            <person name="Wu J."/>
            <person name="Kanamori H."/>
            <person name="Katayose Y."/>
            <person name="Fujisawa M."/>
            <person name="Namiki N."/>
            <person name="Mizuno H."/>
            <person name="Yamamoto K."/>
            <person name="Antonio B.A."/>
            <person name="Baba T."/>
            <person name="Sakata K."/>
            <person name="Nagamura Y."/>
            <person name="Aoki H."/>
            <person name="Arikawa K."/>
            <person name="Arita K."/>
            <person name="Bito T."/>
            <person name="Chiden Y."/>
            <person name="Fujitsuka N."/>
            <person name="Fukunaka R."/>
            <person name="Hamada M."/>
            <person name="Harada C."/>
            <person name="Hayashi A."/>
            <person name="Hijishita S."/>
            <person name="Honda M."/>
            <person name="Hosokawa S."/>
            <person name="Ichikawa Y."/>
            <person name="Idonuma A."/>
            <person name="Iijima M."/>
            <person name="Ikeda M."/>
            <person name="Ikeno M."/>
            <person name="Ito K."/>
            <person name="Ito S."/>
            <person name="Ito T."/>
            <person name="Ito Y."/>
            <person name="Ito Y."/>
            <person name="Iwabuchi A."/>
            <person name="Kamiya K."/>
            <person name="Karasawa W."/>
            <person name="Kurita K."/>
            <person name="Katagiri S."/>
            <person name="Kikuta A."/>
            <person name="Kobayashi H."/>
            <person name="Kobayashi N."/>
            <person name="Machita K."/>
            <person name="Maehara T."/>
            <person name="Masukawa M."/>
            <person name="Mizubayashi T."/>
            <person name="Mukai Y."/>
            <person name="Nagasaki H."/>
            <person name="Nagata Y."/>
            <person name="Naito S."/>
            <person name="Nakashima M."/>
            <person name="Nakama Y."/>
            <person name="Nakamichi Y."/>
            <person name="Nakamura M."/>
            <person name="Meguro A."/>
            <person name="Negishi M."/>
            <person name="Ohta I."/>
            <person name="Ohta T."/>
            <person name="Okamoto M."/>
            <person name="Ono N."/>
            <person name="Saji S."/>
            <person name="Sakaguchi M."/>
            <person name="Sakai K."/>
            <person name="Shibata M."/>
            <person name="Shimokawa T."/>
            <person name="Song J."/>
            <person name="Takazaki Y."/>
            <person name="Terasawa K."/>
            <person name="Tsugane M."/>
            <person name="Tsuji K."/>
            <person name="Ueda S."/>
            <person name="Waki K."/>
            <person name="Yamagata H."/>
            <person name="Yamamoto M."/>
            <person name="Yamamoto S."/>
            <person name="Yamane H."/>
            <person name="Yoshiki S."/>
            <person name="Yoshihara R."/>
            <person name="Yukawa K."/>
            <person name="Zhong H."/>
            <person name="Yano M."/>
            <person name="Yuan Q."/>
            <person name="Ouyang S."/>
            <person name="Liu J."/>
            <person name="Jones K.M."/>
            <person name="Gansberger K."/>
            <person name="Moffat K."/>
            <person name="Hill J."/>
            <person name="Bera J."/>
            <person name="Fadrosh D."/>
            <person name="Jin S."/>
            <person name="Johri S."/>
            <person name="Kim M."/>
            <person name="Overton L."/>
            <person name="Reardon M."/>
            <person name="Tsitrin T."/>
            <person name="Vuong H."/>
            <person name="Weaver B."/>
            <person name="Ciecko A."/>
            <person name="Tallon L."/>
            <person name="Jackson J."/>
            <person name="Pai G."/>
            <person name="Aken S.V."/>
            <person name="Utterback T."/>
            <person name="Reidmuller S."/>
            <person name="Feldblyum T."/>
            <person name="Hsiao J."/>
            <person name="Zismann V."/>
            <person name="Iobst S."/>
            <person name="de Vazeille A.R."/>
            <person name="Buell C.R."/>
            <person name="Ying K."/>
            <person name="Li Y."/>
            <person name="Lu T."/>
            <person name="Huang Y."/>
            <person name="Zhao Q."/>
            <person name="Feng Q."/>
            <person name="Zhang L."/>
            <person name="Zhu J."/>
            <person name="Weng Q."/>
            <person name="Mu J."/>
            <person name="Lu Y."/>
            <person name="Fan D."/>
            <person name="Liu Y."/>
            <person name="Guan J."/>
            <person name="Zhang Y."/>
            <person name="Yu S."/>
            <person name="Liu X."/>
            <person name="Zhang Y."/>
            <person name="Hong G."/>
            <person name="Han B."/>
            <person name="Choisne N."/>
            <person name="Demange N."/>
            <person name="Orjeda G."/>
            <person name="Samain S."/>
            <person name="Cattolico L."/>
            <person name="Pelletier E."/>
            <person name="Couloux A."/>
            <person name="Segurens B."/>
            <person name="Wincker P."/>
            <person name="D'Hont A."/>
            <person name="Scarpelli C."/>
            <person name="Weissenbach J."/>
            <person name="Salanoubat M."/>
            <person name="Quetier F."/>
            <person name="Yu Y."/>
            <person name="Kim H.R."/>
            <person name="Rambo T."/>
            <person name="Currie J."/>
            <person name="Collura K."/>
            <person name="Luo M."/>
            <person name="Yang T."/>
            <person name="Ammiraju J.S.S."/>
            <person name="Engler F."/>
            <person name="Soderlund C."/>
            <person name="Wing R.A."/>
            <person name="Palmer L.E."/>
            <person name="de la Bastide M."/>
            <person name="Spiegel L."/>
            <person name="Nascimento L."/>
            <person name="Zutavern T."/>
            <person name="O'Shaughnessy A."/>
            <person name="Dike S."/>
            <person name="Dedhia N."/>
            <person name="Preston R."/>
            <person name="Balija V."/>
            <person name="McCombie W.R."/>
            <person name="Chow T."/>
            <person name="Chen H."/>
            <person name="Chung M."/>
            <person name="Chen C."/>
            <person name="Shaw J."/>
            <person name="Wu H."/>
            <person name="Hsiao K."/>
            <person name="Chao Y."/>
            <person name="Chu M."/>
            <person name="Cheng C."/>
            <person name="Hour A."/>
            <person name="Lee P."/>
            <person name="Lin S."/>
            <person name="Lin Y."/>
            <person name="Liou J."/>
            <person name="Liu S."/>
            <person name="Hsing Y."/>
            <person name="Raghuvanshi S."/>
            <person name="Mohanty A."/>
            <person name="Bharti A.K."/>
            <person name="Gaur A."/>
            <person name="Gupta V."/>
            <person name="Kumar D."/>
            <person name="Ravi V."/>
            <person name="Vij S."/>
            <person name="Kapur A."/>
            <person name="Khurana P."/>
            <person name="Khurana P."/>
            <person name="Khurana J.P."/>
            <person name="Tyagi A.K."/>
            <person name="Gaikwad K."/>
            <person name="Singh A."/>
            <person name="Dalal V."/>
            <person name="Srivastava S."/>
            <person name="Dixit A."/>
            <person name="Pal A.K."/>
            <person name="Ghazi I.A."/>
            <person name="Yadav M."/>
            <person name="Pandit A."/>
            <person name="Bhargava A."/>
            <person name="Sureshbabu K."/>
            <person name="Batra K."/>
            <person name="Sharma T.R."/>
            <person name="Mohapatra T."/>
            <person name="Singh N.K."/>
            <person name="Messing J."/>
            <person name="Nelson A.B."/>
            <person name="Fuks G."/>
            <person name="Kavchok S."/>
            <person name="Keizer G."/>
            <person name="Linton E."/>
            <person name="Llaca V."/>
            <person name="Song R."/>
            <person name="Tanyolac B."/>
            <person name="Young S."/>
            <person name="Ho-Il K."/>
            <person name="Hahn J.H."/>
            <person name="Sangsakoo G."/>
            <person name="Vanavichit A."/>
            <person name="de Mattos Luiz.A.T."/>
            <person name="Zimmer P.D."/>
            <person name="Malone G."/>
            <person name="Dellagostin O."/>
            <person name="de Oliveira A.C."/>
            <person name="Bevan M."/>
            <person name="Bancroft I."/>
            <person name="Minx P."/>
            <person name="Cordum H."/>
            <person name="Wilson R."/>
            <person name="Cheng Z."/>
            <person name="Jin W."/>
            <person name="Jiang J."/>
            <person name="Leong S.A."/>
            <person name="Iwama H."/>
            <person name="Gojobori T."/>
            <person name="Itoh T."/>
            <person name="Niimura Y."/>
            <person name="Fujii Y."/>
            <person name="Habara T."/>
            <person name="Sakai H."/>
            <person name="Sato Y."/>
            <person name="Wilson G."/>
            <person name="Kumar K."/>
            <person name="McCouch S."/>
            <person name="Juretic N."/>
            <person name="Hoen D."/>
            <person name="Wright S."/>
            <person name="Bruskiewich R."/>
            <person name="Bureau T."/>
            <person name="Miyao A."/>
            <person name="Hirochika H."/>
            <person name="Nishikawa T."/>
            <person name="Kadowaki K."/>
            <person name="Sugiura M."/>
            <person name="Burr B."/>
            <person name="Sasaki T."/>
        </authorList>
    </citation>
    <scope>NUCLEOTIDE SEQUENCE [LARGE SCALE GENOMIC DNA]</scope>
    <source>
        <strain evidence="3">cv. Nipponbare</strain>
    </source>
</reference>
<evidence type="ECO:0000313" key="3">
    <source>
        <dbReference type="Proteomes" id="UP000000763"/>
    </source>
</evidence>
<gene>
    <name evidence="2" type="primary">OSJNBa0015G09.12</name>
</gene>
<feature type="region of interest" description="Disordered" evidence="1">
    <location>
        <begin position="344"/>
        <end position="367"/>
    </location>
</feature>
<proteinExistence type="predicted"/>
<feature type="region of interest" description="Disordered" evidence="1">
    <location>
        <begin position="9"/>
        <end position="29"/>
    </location>
</feature>
<organism evidence="2 3">
    <name type="scientific">Oryza sativa subsp. japonica</name>
    <name type="common">Rice</name>
    <dbReference type="NCBI Taxonomy" id="39947"/>
    <lineage>
        <taxon>Eukaryota</taxon>
        <taxon>Viridiplantae</taxon>
        <taxon>Streptophyta</taxon>
        <taxon>Embryophyta</taxon>
        <taxon>Tracheophyta</taxon>
        <taxon>Spermatophyta</taxon>
        <taxon>Magnoliopsida</taxon>
        <taxon>Liliopsida</taxon>
        <taxon>Poales</taxon>
        <taxon>Poaceae</taxon>
        <taxon>BOP clade</taxon>
        <taxon>Oryzoideae</taxon>
        <taxon>Oryzeae</taxon>
        <taxon>Oryzinae</taxon>
        <taxon>Oryza</taxon>
        <taxon>Oryza sativa</taxon>
    </lineage>
</organism>
<name>Q5VN32_ORYSJ</name>
<dbReference type="AlphaFoldDB" id="Q5VN32"/>
<dbReference type="Proteomes" id="UP000000763">
    <property type="component" value="Chromosome 6"/>
</dbReference>
<feature type="region of interest" description="Disordered" evidence="1">
    <location>
        <begin position="265"/>
        <end position="284"/>
    </location>
</feature>
<feature type="compositionally biased region" description="Low complexity" evidence="1">
    <location>
        <begin position="440"/>
        <end position="456"/>
    </location>
</feature>
<evidence type="ECO:0000313" key="2">
    <source>
        <dbReference type="EMBL" id="BAD69143.1"/>
    </source>
</evidence>
<protein>
    <submittedName>
        <fullName evidence="2">Uncharacterized protein</fullName>
    </submittedName>
</protein>
<feature type="region of interest" description="Disordered" evidence="1">
    <location>
        <begin position="384"/>
        <end position="418"/>
    </location>
</feature>
<evidence type="ECO:0000256" key="1">
    <source>
        <dbReference type="SAM" id="MobiDB-lite"/>
    </source>
</evidence>
<feature type="region of interest" description="Disordered" evidence="1">
    <location>
        <begin position="439"/>
        <end position="463"/>
    </location>
</feature>
<feature type="compositionally biased region" description="Basic and acidic residues" evidence="1">
    <location>
        <begin position="11"/>
        <end position="29"/>
    </location>
</feature>